<comment type="caution">
    <text evidence="2">The sequence shown here is derived from an EMBL/GenBank/DDBJ whole genome shotgun (WGS) entry which is preliminary data.</text>
</comment>
<dbReference type="NCBIfam" id="NF043016">
    <property type="entry name" value="DigluglyOctase"/>
    <property type="match status" value="1"/>
</dbReference>
<dbReference type="CDD" id="cd00229">
    <property type="entry name" value="SGNH_hydrolase"/>
    <property type="match status" value="1"/>
</dbReference>
<organism evidence="2 3">
    <name type="scientific">Actinophytocola gossypii</name>
    <dbReference type="NCBI Taxonomy" id="2812003"/>
    <lineage>
        <taxon>Bacteria</taxon>
        <taxon>Bacillati</taxon>
        <taxon>Actinomycetota</taxon>
        <taxon>Actinomycetes</taxon>
        <taxon>Pseudonocardiales</taxon>
        <taxon>Pseudonocardiaceae</taxon>
    </lineage>
</organism>
<dbReference type="Gene3D" id="3.40.50.1110">
    <property type="entry name" value="SGNH hydrolase"/>
    <property type="match status" value="1"/>
</dbReference>
<dbReference type="Pfam" id="PF13472">
    <property type="entry name" value="Lipase_GDSL_2"/>
    <property type="match status" value="1"/>
</dbReference>
<keyword evidence="2" id="KW-0378">Hydrolase</keyword>
<feature type="domain" description="SGNH hydrolase-type esterase" evidence="1">
    <location>
        <begin position="8"/>
        <end position="223"/>
    </location>
</feature>
<name>A0ABT2JH90_9PSEU</name>
<dbReference type="GO" id="GO:0016787">
    <property type="term" value="F:hydrolase activity"/>
    <property type="evidence" value="ECO:0007669"/>
    <property type="project" value="UniProtKB-KW"/>
</dbReference>
<dbReference type="EMBL" id="JAFFZE010000022">
    <property type="protein sequence ID" value="MCT2586780.1"/>
    <property type="molecule type" value="Genomic_DNA"/>
</dbReference>
<gene>
    <name evidence="2" type="ORF">JT362_27020</name>
</gene>
<accession>A0ABT2JH90</accession>
<evidence type="ECO:0000313" key="2">
    <source>
        <dbReference type="EMBL" id="MCT2586780.1"/>
    </source>
</evidence>
<proteinExistence type="predicted"/>
<sequence>MAPTLLTFGDSLSFHGPDGPYPADDERLWPNLAAAAIGGRTELFAGQGWTSRDAFWALAGDPRIWALLPTADVLVLGVGSMDTLPSPLPTYLREGLRYLRPDALRRFVRARYLAAQPWLARVTRGRPVALPPALTVHYLDRILGSIRALRPDLPAVGVLPPVHRAASYGLVHTGRLSAVPAIRAWGARAGVPLLDLADLTGEHVLSGRGNPDGMHWGWEGHARVGAALADLVAPLVARKTDEHHVG</sequence>
<protein>
    <submittedName>
        <fullName evidence="2">SGNH/GDSL hydrolase family protein</fullName>
    </submittedName>
</protein>
<keyword evidence="3" id="KW-1185">Reference proteome</keyword>
<evidence type="ECO:0000313" key="3">
    <source>
        <dbReference type="Proteomes" id="UP001156441"/>
    </source>
</evidence>
<dbReference type="InterPro" id="IPR036514">
    <property type="entry name" value="SGNH_hydro_sf"/>
</dbReference>
<dbReference type="InterPro" id="IPR013830">
    <property type="entry name" value="SGNH_hydro"/>
</dbReference>
<dbReference type="InterPro" id="IPR050023">
    <property type="entry name" value="OctT"/>
</dbReference>
<evidence type="ECO:0000259" key="1">
    <source>
        <dbReference type="Pfam" id="PF13472"/>
    </source>
</evidence>
<dbReference type="Proteomes" id="UP001156441">
    <property type="component" value="Unassembled WGS sequence"/>
</dbReference>
<reference evidence="2 3" key="1">
    <citation type="submission" date="2021-02" db="EMBL/GenBank/DDBJ databases">
        <title>Actinophytocola xerophila sp. nov., isolated from soil of cotton cropping field.</title>
        <authorList>
            <person name="Huang R."/>
            <person name="Chen X."/>
            <person name="Ge X."/>
            <person name="Liu W."/>
        </authorList>
    </citation>
    <scope>NUCLEOTIDE SEQUENCE [LARGE SCALE GENOMIC DNA]</scope>
    <source>
        <strain evidence="2 3">S1-96</strain>
    </source>
</reference>
<dbReference type="RefSeq" id="WP_260194641.1">
    <property type="nucleotide sequence ID" value="NZ_JAFFZE010000022.1"/>
</dbReference>
<dbReference type="SUPFAM" id="SSF52266">
    <property type="entry name" value="SGNH hydrolase"/>
    <property type="match status" value="1"/>
</dbReference>